<dbReference type="KEGG" id="atu:Atu5162"/>
<dbReference type="RefSeq" id="WP_010974421.1">
    <property type="nucleotide sequence ID" value="NC_003064.2"/>
</dbReference>
<dbReference type="EnsemblBacteria" id="AAK90533">
    <property type="protein sequence ID" value="AAK90533"/>
    <property type="gene ID" value="Atu5162"/>
</dbReference>
<dbReference type="BioCyc" id="AGRO:ATU5162-MONOMER"/>
<keyword evidence="3" id="KW-1185">Reference proteome</keyword>
<keyword evidence="2" id="KW-0614">Plasmid</keyword>
<dbReference type="PATRIC" id="fig|176299.10.peg.4840"/>
<name>Q7D3S2_AGRFC</name>
<evidence type="ECO:0000313" key="3">
    <source>
        <dbReference type="Proteomes" id="UP000000813"/>
    </source>
</evidence>
<reference evidence="2 3" key="2">
    <citation type="journal article" date="2001" name="Science">
        <title>Genome sequence of the plant pathogen and biotechnology agent Agrobacterium tumefaciens C58.</title>
        <authorList>
            <person name="Goodner B."/>
            <person name="Hinkle G."/>
            <person name="Gattung S."/>
            <person name="Miller N."/>
            <person name="Blanchard M."/>
            <person name="Qurollo B."/>
            <person name="Goldman B.S."/>
            <person name="Cao Y."/>
            <person name="Askenazi M."/>
            <person name="Halling C."/>
            <person name="Mullin L."/>
            <person name="Houmiel K."/>
            <person name="Gordon J."/>
            <person name="Vaudin M."/>
            <person name="Iartchouk O."/>
            <person name="Epp A."/>
            <person name="Liu F."/>
            <person name="Wollam C."/>
            <person name="Allinger M."/>
            <person name="Doughty D."/>
            <person name="Scott C."/>
            <person name="Lappas C."/>
            <person name="Markelz B."/>
            <person name="Flanagan C."/>
            <person name="Crowell C."/>
            <person name="Gurson J."/>
            <person name="Lomo C."/>
            <person name="Sear C."/>
            <person name="Strub G."/>
            <person name="Cielo C."/>
            <person name="Slater S."/>
        </authorList>
    </citation>
    <scope>NUCLEOTIDE SEQUENCE [LARGE SCALE GENOMIC DNA]</scope>
    <source>
        <strain evidence="3">C58 / ATCC 33970</strain>
    </source>
</reference>
<sequence length="228" mass="24598">MPVVFSDFCQTFEPFLASDAVPGVAGFKSQLSPLDIRSDSSAPLGRPETKPEVIKVATSFPVERREMHIGVEGIGPQELRRLNPSIPEAIELRLDQTSTGTQLDACFRVAVKVEAHPASGEQVPQSRRGRDDPSVGGVVNYGDQVRREIERLGPTVARFTIGDTGKGLQTNVSANSSQADVVAEVVAENTPGEAHAISAASAWDVFKTRSRSSVLVFQDNQLELEQSE</sequence>
<dbReference type="AlphaFoldDB" id="Q7D3S2"/>
<dbReference type="eggNOG" id="COG0741">
    <property type="taxonomic scope" value="Bacteria"/>
</dbReference>
<feature type="region of interest" description="Disordered" evidence="1">
    <location>
        <begin position="117"/>
        <end position="137"/>
    </location>
</feature>
<evidence type="ECO:0000256" key="1">
    <source>
        <dbReference type="SAM" id="MobiDB-lite"/>
    </source>
</evidence>
<reference evidence="2 3" key="1">
    <citation type="journal article" date="2001" name="Science">
        <title>The genome of the natural genetic engineer Agrobacterium tumefaciens C58.</title>
        <authorList>
            <person name="Wood D.W."/>
            <person name="Setubal J.C."/>
            <person name="Kaul R."/>
            <person name="Monks D.E."/>
            <person name="Kitajima J.P."/>
            <person name="Okura V.K."/>
            <person name="Zhou Y."/>
            <person name="Chen L."/>
            <person name="Wood G.E."/>
            <person name="Almeida N.F.Jr."/>
            <person name="Woo L."/>
            <person name="Chen Y."/>
            <person name="Paulsen I.T."/>
            <person name="Eisen J.A."/>
            <person name="Karp P.D."/>
            <person name="Bovee D.Sr."/>
            <person name="Chapman P."/>
            <person name="Clendenning J."/>
            <person name="Deatherage G."/>
            <person name="Gillet W."/>
            <person name="Grant C."/>
            <person name="Kutyavin T."/>
            <person name="Levy R."/>
            <person name="Li M.J."/>
            <person name="McClelland E."/>
            <person name="Palmieri A."/>
            <person name="Raymond C."/>
            <person name="Rouse G."/>
            <person name="Saenphimmachak C."/>
            <person name="Wu Z."/>
            <person name="Romero P."/>
            <person name="Gordon D."/>
            <person name="Zhang S."/>
            <person name="Yoo H."/>
            <person name="Tao Y."/>
            <person name="Biddle P."/>
            <person name="Jung M."/>
            <person name="Krespan W."/>
            <person name="Perry M."/>
            <person name="Gordon-Kamm B."/>
            <person name="Liao L."/>
            <person name="Kim S."/>
            <person name="Hendrick C."/>
            <person name="Zhao Z.Y."/>
            <person name="Dolan M."/>
            <person name="Chumley F."/>
            <person name="Tingey S.V."/>
            <person name="Tomb J.F."/>
            <person name="Gordon M.P."/>
            <person name="Olson M.V."/>
            <person name="Nester E.W."/>
        </authorList>
    </citation>
    <scope>NUCLEOTIDE SEQUENCE [LARGE SCALE GENOMIC DNA]</scope>
    <source>
        <strain evidence="3">C58 / ATCC 33970</strain>
    </source>
</reference>
<dbReference type="CAZy" id="GH23">
    <property type="family name" value="Glycoside Hydrolase Family 23"/>
</dbReference>
<dbReference type="HOGENOM" id="CLU_076837_0_0_5"/>
<dbReference type="OrthoDB" id="8277605at2"/>
<proteinExistence type="predicted"/>
<accession>Q7D3S2</accession>
<dbReference type="GeneID" id="1136935"/>
<evidence type="ECO:0000313" key="2">
    <source>
        <dbReference type="EMBL" id="AAK90533.2"/>
    </source>
</evidence>
<dbReference type="EMBL" id="AE007872">
    <property type="protein sequence ID" value="AAK90533.2"/>
    <property type="molecule type" value="Genomic_DNA"/>
</dbReference>
<protein>
    <submittedName>
        <fullName evidence="2">Type IV secretion protein AvhB1</fullName>
    </submittedName>
</protein>
<organism evidence="2 3">
    <name type="scientific">Agrobacterium fabrum (strain C58 / ATCC 33970)</name>
    <name type="common">Agrobacterium tumefaciens (strain C58)</name>
    <dbReference type="NCBI Taxonomy" id="176299"/>
    <lineage>
        <taxon>Bacteria</taxon>
        <taxon>Pseudomonadati</taxon>
        <taxon>Pseudomonadota</taxon>
        <taxon>Alphaproteobacteria</taxon>
        <taxon>Hyphomicrobiales</taxon>
        <taxon>Rhizobiaceae</taxon>
        <taxon>Rhizobium/Agrobacterium group</taxon>
        <taxon>Agrobacterium</taxon>
        <taxon>Agrobacterium tumefaciens complex</taxon>
    </lineage>
</organism>
<dbReference type="Proteomes" id="UP000000813">
    <property type="component" value="Plasmid At"/>
</dbReference>
<geneLocation type="plasmid" evidence="2 3">
    <name>At</name>
</geneLocation>
<gene>
    <name evidence="2" type="primary">avhB1</name>
    <name evidence="2" type="ordered locus">Atu5162</name>
</gene>